<keyword evidence="4 5" id="KW-0670">Pyruvate</keyword>
<comment type="caution">
    <text evidence="5">Lacks conserved residue(s) required for the propagation of feature annotation.</text>
</comment>
<accession>A0ABP9R407</accession>
<evidence type="ECO:0000313" key="6">
    <source>
        <dbReference type="EMBL" id="GAA5171254.1"/>
    </source>
</evidence>
<dbReference type="EMBL" id="BAABLD010000017">
    <property type="protein sequence ID" value="GAA5171254.1"/>
    <property type="molecule type" value="Genomic_DNA"/>
</dbReference>
<evidence type="ECO:0000256" key="3">
    <source>
        <dbReference type="ARBA" id="ARBA00023239"/>
    </source>
</evidence>
<dbReference type="Pfam" id="PF04345">
    <property type="entry name" value="Chor_lyase"/>
    <property type="match status" value="1"/>
</dbReference>
<dbReference type="Gene3D" id="3.40.1410.10">
    <property type="entry name" value="Chorismate lyase-like"/>
    <property type="match status" value="1"/>
</dbReference>
<comment type="subcellular location">
    <subcellularLocation>
        <location evidence="5">Cytoplasm</location>
    </subcellularLocation>
</comment>
<keyword evidence="1 5" id="KW-0963">Cytoplasm</keyword>
<comment type="caution">
    <text evidence="6">The sequence shown here is derived from an EMBL/GenBank/DDBJ whole genome shotgun (WGS) entry which is preliminary data.</text>
</comment>
<keyword evidence="7" id="KW-1185">Reference proteome</keyword>
<dbReference type="PANTHER" id="PTHR38683:SF1">
    <property type="entry name" value="CHORISMATE PYRUVATE-LYASE"/>
    <property type="match status" value="1"/>
</dbReference>
<feature type="binding site" evidence="5">
    <location>
        <position position="101"/>
    </location>
    <ligand>
        <name>substrate</name>
    </ligand>
</feature>
<dbReference type="EC" id="4.1.3.40" evidence="5"/>
<evidence type="ECO:0000256" key="1">
    <source>
        <dbReference type="ARBA" id="ARBA00022490"/>
    </source>
</evidence>
<comment type="pathway">
    <text evidence="5">Cofactor biosynthesis; ubiquinone biosynthesis.</text>
</comment>
<feature type="binding site" evidence="5">
    <location>
        <position position="63"/>
    </location>
    <ligand>
        <name>substrate</name>
    </ligand>
</feature>
<feature type="binding site" evidence="5">
    <location>
        <position position="161"/>
    </location>
    <ligand>
        <name>substrate</name>
    </ligand>
</feature>
<sequence length="172" mass="19338">MCPPPPAVHPLHRWLTDRASLTARLQRRCGQLTVKVLSQQLTPVHRDESLLLGTRPGQRVVLREVLLLADGNPVVYARSLLARHSLRRAWGVFAGIGNRPLGAALFADPQVWRGPLTLRRLDGRDSRYARACAAAGISRREPLWARRSAFVRHGEPLVVCEVFLPAIRELRR</sequence>
<organism evidence="6 7">
    <name type="scientific">Viridibacterium curvum</name>
    <dbReference type="NCBI Taxonomy" id="1101404"/>
    <lineage>
        <taxon>Bacteria</taxon>
        <taxon>Pseudomonadati</taxon>
        <taxon>Pseudomonadota</taxon>
        <taxon>Betaproteobacteria</taxon>
        <taxon>Rhodocyclales</taxon>
        <taxon>Rhodocyclaceae</taxon>
        <taxon>Viridibacterium</taxon>
    </lineage>
</organism>
<protein>
    <recommendedName>
        <fullName evidence="5">Probable chorismate pyruvate-lyase</fullName>
        <shortName evidence="5">CL</shortName>
        <shortName evidence="5">CPL</shortName>
        <ecNumber evidence="5">4.1.3.40</ecNumber>
    </recommendedName>
</protein>
<evidence type="ECO:0000313" key="7">
    <source>
        <dbReference type="Proteomes" id="UP001500547"/>
    </source>
</evidence>
<keyword evidence="3 5" id="KW-0456">Lyase</keyword>
<dbReference type="SUPFAM" id="SSF64288">
    <property type="entry name" value="Chorismate lyase-like"/>
    <property type="match status" value="1"/>
</dbReference>
<gene>
    <name evidence="5" type="primary">ubiC</name>
    <name evidence="6" type="ORF">GCM10025770_35610</name>
</gene>
<dbReference type="InterPro" id="IPR028978">
    <property type="entry name" value="Chorismate_lyase_/UTRA_dom_sf"/>
</dbReference>
<dbReference type="PANTHER" id="PTHR38683">
    <property type="entry name" value="CHORISMATE PYRUVATE-LYASE"/>
    <property type="match status" value="1"/>
</dbReference>
<comment type="catalytic activity">
    <reaction evidence="5">
        <text>chorismate = 4-hydroxybenzoate + pyruvate</text>
        <dbReference type="Rhea" id="RHEA:16505"/>
        <dbReference type="ChEBI" id="CHEBI:15361"/>
        <dbReference type="ChEBI" id="CHEBI:17879"/>
        <dbReference type="ChEBI" id="CHEBI:29748"/>
        <dbReference type="EC" id="4.1.3.40"/>
    </reaction>
</comment>
<keyword evidence="2 5" id="KW-0831">Ubiquinone biosynthesis</keyword>
<dbReference type="Proteomes" id="UP001500547">
    <property type="component" value="Unassembled WGS sequence"/>
</dbReference>
<reference evidence="7" key="1">
    <citation type="journal article" date="2019" name="Int. J. Syst. Evol. Microbiol.">
        <title>The Global Catalogue of Microorganisms (GCM) 10K type strain sequencing project: providing services to taxonomists for standard genome sequencing and annotation.</title>
        <authorList>
            <consortium name="The Broad Institute Genomics Platform"/>
            <consortium name="The Broad Institute Genome Sequencing Center for Infectious Disease"/>
            <person name="Wu L."/>
            <person name="Ma J."/>
        </authorList>
    </citation>
    <scope>NUCLEOTIDE SEQUENCE [LARGE SCALE GENOMIC DNA]</scope>
    <source>
        <strain evidence="7">JCM 18715</strain>
    </source>
</reference>
<proteinExistence type="inferred from homology"/>
<dbReference type="InterPro" id="IPR007440">
    <property type="entry name" value="Chorismate--pyruvate_lyase"/>
</dbReference>
<dbReference type="GO" id="GO:0016829">
    <property type="term" value="F:lyase activity"/>
    <property type="evidence" value="ECO:0007669"/>
    <property type="project" value="UniProtKB-KW"/>
</dbReference>
<evidence type="ECO:0000256" key="5">
    <source>
        <dbReference type="HAMAP-Rule" id="MF_01632"/>
    </source>
</evidence>
<comment type="function">
    <text evidence="5">Removes the pyruvyl group from chorismate, with concomitant aromatization of the ring, to provide 4-hydroxybenzoate (4HB) for the ubiquinone pathway.</text>
</comment>
<name>A0ABP9R407_9RHOO</name>
<dbReference type="HAMAP" id="MF_01632">
    <property type="entry name" value="UbiC"/>
    <property type="match status" value="1"/>
</dbReference>
<evidence type="ECO:0000256" key="2">
    <source>
        <dbReference type="ARBA" id="ARBA00022688"/>
    </source>
</evidence>
<evidence type="ECO:0000256" key="4">
    <source>
        <dbReference type="ARBA" id="ARBA00023317"/>
    </source>
</evidence>
<comment type="similarity">
    <text evidence="5">Belongs to the UbiC family.</text>
</comment>